<dbReference type="InterPro" id="IPR005123">
    <property type="entry name" value="Oxoglu/Fe-dep_dioxygenase_dom"/>
</dbReference>
<comment type="caution">
    <text evidence="8">The sequence shown here is derived from an EMBL/GenBank/DDBJ whole genome shotgun (WGS) entry which is preliminary data.</text>
</comment>
<name>A0A4Q2ULJ4_9BACT</name>
<sequence>MNQPDNELPVHQYESIIDGILNEGYGIVDEFLSAGEVASLAQQLHHRRQAGQFRVAGIGNEQVTVQTAIRGDEILWIDEATATPDEAAFLGRVNTFMHYVNQTCFLGLRDYEFHYALYPPGTFYKRHLDQFRSDSRRKLSVICYLNADWQETDGGQLAFYLPQTDGSEQLIRVNPTGGRLVCFESARLEHEVLPATRDRLSLTGWLKTAGW</sequence>
<keyword evidence="9" id="KW-1185">Reference proteome</keyword>
<dbReference type="Proteomes" id="UP000290407">
    <property type="component" value="Unassembled WGS sequence"/>
</dbReference>
<keyword evidence="3" id="KW-0847">Vitamin C</keyword>
<dbReference type="GO" id="GO:0071456">
    <property type="term" value="P:cellular response to hypoxia"/>
    <property type="evidence" value="ECO:0007669"/>
    <property type="project" value="TreeGrafter"/>
</dbReference>
<organism evidence="8 9">
    <name type="scientific">Spirosoma sordidisoli</name>
    <dbReference type="NCBI Taxonomy" id="2502893"/>
    <lineage>
        <taxon>Bacteria</taxon>
        <taxon>Pseudomonadati</taxon>
        <taxon>Bacteroidota</taxon>
        <taxon>Cytophagia</taxon>
        <taxon>Cytophagales</taxon>
        <taxon>Cytophagaceae</taxon>
        <taxon>Spirosoma</taxon>
    </lineage>
</organism>
<evidence type="ECO:0000313" key="9">
    <source>
        <dbReference type="Proteomes" id="UP000290407"/>
    </source>
</evidence>
<accession>A0A4Q2ULJ4</accession>
<dbReference type="GO" id="GO:0031543">
    <property type="term" value="F:peptidyl-proline dioxygenase activity"/>
    <property type="evidence" value="ECO:0007669"/>
    <property type="project" value="TreeGrafter"/>
</dbReference>
<dbReference type="PANTHER" id="PTHR12907">
    <property type="entry name" value="EGL NINE HOMOLOG-RELATED"/>
    <property type="match status" value="1"/>
</dbReference>
<evidence type="ECO:0000256" key="6">
    <source>
        <dbReference type="ARBA" id="ARBA00023004"/>
    </source>
</evidence>
<dbReference type="PROSITE" id="PS51471">
    <property type="entry name" value="FE2OG_OXY"/>
    <property type="match status" value="1"/>
</dbReference>
<dbReference type="Pfam" id="PF13640">
    <property type="entry name" value="2OG-FeII_Oxy_3"/>
    <property type="match status" value="1"/>
</dbReference>
<keyword evidence="2" id="KW-0479">Metal-binding</keyword>
<protein>
    <submittedName>
        <fullName evidence="8">2OG-Fe(II) oxygenase</fullName>
    </submittedName>
</protein>
<dbReference type="EMBL" id="SBLB01000005">
    <property type="protein sequence ID" value="RYC68561.1"/>
    <property type="molecule type" value="Genomic_DNA"/>
</dbReference>
<dbReference type="Gene3D" id="2.60.120.620">
    <property type="entry name" value="q2cbj1_9rhob like domain"/>
    <property type="match status" value="1"/>
</dbReference>
<dbReference type="RefSeq" id="WP_077919449.1">
    <property type="nucleotide sequence ID" value="NZ_SBLB01000005.1"/>
</dbReference>
<keyword evidence="5" id="KW-0560">Oxidoreductase</keyword>
<evidence type="ECO:0000256" key="1">
    <source>
        <dbReference type="ARBA" id="ARBA00001961"/>
    </source>
</evidence>
<dbReference type="InterPro" id="IPR044862">
    <property type="entry name" value="Pro_4_hyd_alph_FE2OG_OXY"/>
</dbReference>
<evidence type="ECO:0000256" key="5">
    <source>
        <dbReference type="ARBA" id="ARBA00023002"/>
    </source>
</evidence>
<evidence type="ECO:0000313" key="8">
    <source>
        <dbReference type="EMBL" id="RYC68561.1"/>
    </source>
</evidence>
<dbReference type="GO" id="GO:0008198">
    <property type="term" value="F:ferrous iron binding"/>
    <property type="evidence" value="ECO:0007669"/>
    <property type="project" value="TreeGrafter"/>
</dbReference>
<evidence type="ECO:0000256" key="3">
    <source>
        <dbReference type="ARBA" id="ARBA00022896"/>
    </source>
</evidence>
<dbReference type="AlphaFoldDB" id="A0A4Q2ULJ4"/>
<dbReference type="SMART" id="SM00702">
    <property type="entry name" value="P4Hc"/>
    <property type="match status" value="1"/>
</dbReference>
<keyword evidence="4" id="KW-0223">Dioxygenase</keyword>
<evidence type="ECO:0000259" key="7">
    <source>
        <dbReference type="PROSITE" id="PS51471"/>
    </source>
</evidence>
<feature type="domain" description="Fe2OG dioxygenase" evidence="7">
    <location>
        <begin position="104"/>
        <end position="208"/>
    </location>
</feature>
<dbReference type="InterPro" id="IPR051559">
    <property type="entry name" value="HIF_prolyl_hydroxylases"/>
</dbReference>
<evidence type="ECO:0000256" key="4">
    <source>
        <dbReference type="ARBA" id="ARBA00022964"/>
    </source>
</evidence>
<keyword evidence="6" id="KW-0408">Iron</keyword>
<dbReference type="GO" id="GO:0031418">
    <property type="term" value="F:L-ascorbic acid binding"/>
    <property type="evidence" value="ECO:0007669"/>
    <property type="project" value="UniProtKB-KW"/>
</dbReference>
<dbReference type="InterPro" id="IPR006620">
    <property type="entry name" value="Pro_4_hyd_alph"/>
</dbReference>
<comment type="cofactor">
    <cofactor evidence="1">
        <name>L-ascorbate</name>
        <dbReference type="ChEBI" id="CHEBI:38290"/>
    </cofactor>
</comment>
<dbReference type="PANTHER" id="PTHR12907:SF26">
    <property type="entry name" value="HIF PROLYL HYDROXYLASE, ISOFORM C"/>
    <property type="match status" value="1"/>
</dbReference>
<reference evidence="8 9" key="1">
    <citation type="submission" date="2019-01" db="EMBL/GenBank/DDBJ databases">
        <title>Spirosoma flava sp. nov., a propanil-degrading bacterium isolated from herbicide-contaminated soil.</title>
        <authorList>
            <person name="Zhang L."/>
            <person name="Jiang J.-D."/>
        </authorList>
    </citation>
    <scope>NUCLEOTIDE SEQUENCE [LARGE SCALE GENOMIC DNA]</scope>
    <source>
        <strain evidence="8 9">TY50</strain>
    </source>
</reference>
<evidence type="ECO:0000256" key="2">
    <source>
        <dbReference type="ARBA" id="ARBA00022723"/>
    </source>
</evidence>
<proteinExistence type="predicted"/>
<gene>
    <name evidence="8" type="ORF">EQG79_19640</name>
</gene>